<gene>
    <name evidence="1" type="ORF">TUBRATIS_16020</name>
</gene>
<organism evidence="1 2">
    <name type="scientific">Tubulinosema ratisbonensis</name>
    <dbReference type="NCBI Taxonomy" id="291195"/>
    <lineage>
        <taxon>Eukaryota</taxon>
        <taxon>Fungi</taxon>
        <taxon>Fungi incertae sedis</taxon>
        <taxon>Microsporidia</taxon>
        <taxon>Tubulinosematoidea</taxon>
        <taxon>Tubulinosematidae</taxon>
        <taxon>Tubulinosema</taxon>
    </lineage>
</organism>
<proteinExistence type="predicted"/>
<protein>
    <submittedName>
        <fullName evidence="1">Uncharacterized protein</fullName>
    </submittedName>
</protein>
<keyword evidence="2" id="KW-1185">Reference proteome</keyword>
<accession>A0A437AL45</accession>
<name>A0A437AL45_9MICR</name>
<dbReference type="EMBL" id="RCSS01000365">
    <property type="protein sequence ID" value="RVD91923.1"/>
    <property type="molecule type" value="Genomic_DNA"/>
</dbReference>
<dbReference type="Proteomes" id="UP000282876">
    <property type="component" value="Unassembled WGS sequence"/>
</dbReference>
<evidence type="ECO:0000313" key="2">
    <source>
        <dbReference type="Proteomes" id="UP000282876"/>
    </source>
</evidence>
<evidence type="ECO:0000313" key="1">
    <source>
        <dbReference type="EMBL" id="RVD91923.1"/>
    </source>
</evidence>
<reference evidence="1 2" key="1">
    <citation type="submission" date="2018-10" db="EMBL/GenBank/DDBJ databases">
        <title>Draft genome sequence of the microsporidian Tubulinosema ratisbonensis.</title>
        <authorList>
            <person name="Polonais V."/>
            <person name="Peyretaillade E."/>
            <person name="Niehus S."/>
            <person name="Wawrzyniak I."/>
            <person name="Franchet A."/>
            <person name="Gaspin C."/>
            <person name="Reichstadt M."/>
            <person name="Belser C."/>
            <person name="Labadie K."/>
            <person name="Delbac F."/>
            <person name="Ferrandon D."/>
        </authorList>
    </citation>
    <scope>NUCLEOTIDE SEQUENCE [LARGE SCALE GENOMIC DNA]</scope>
    <source>
        <strain evidence="1 2">Franzen</strain>
    </source>
</reference>
<dbReference type="AlphaFoldDB" id="A0A437AL45"/>
<sequence length="113" mass="13429">MYSLVYLLCTIKIEMVLLSHNINLRNKSDNNNVSCLKKIKKKKKILTKKDKKVILENMYTEFNKVKKVHLKKDRISLSLACFIMLVKRIVFHYIKSIDIIRGNHLKTKQKRVI</sequence>
<comment type="caution">
    <text evidence="1">The sequence shown here is derived from an EMBL/GenBank/DDBJ whole genome shotgun (WGS) entry which is preliminary data.</text>
</comment>
<dbReference type="VEuPathDB" id="MicrosporidiaDB:TUBRATIS_16020"/>